<dbReference type="VEuPathDB" id="AmoebaDB:NAEGRDRAFT_68732"/>
<evidence type="ECO:0000256" key="2">
    <source>
        <dbReference type="ARBA" id="ARBA00022490"/>
    </source>
</evidence>
<keyword evidence="2" id="KW-0963">Cytoplasm</keyword>
<dbReference type="Pfam" id="PF04912">
    <property type="entry name" value="Dynamitin"/>
    <property type="match status" value="1"/>
</dbReference>
<dbReference type="InterPro" id="IPR028133">
    <property type="entry name" value="Dynamitin"/>
</dbReference>
<proteinExistence type="predicted"/>
<evidence type="ECO:0000256" key="1">
    <source>
        <dbReference type="ARBA" id="ARBA00004496"/>
    </source>
</evidence>
<dbReference type="EMBL" id="GG738874">
    <property type="protein sequence ID" value="EFC43298.1"/>
    <property type="molecule type" value="Genomic_DNA"/>
</dbReference>
<organism evidence="5">
    <name type="scientific">Naegleria gruberi</name>
    <name type="common">Amoeba</name>
    <dbReference type="NCBI Taxonomy" id="5762"/>
    <lineage>
        <taxon>Eukaryota</taxon>
        <taxon>Discoba</taxon>
        <taxon>Heterolobosea</taxon>
        <taxon>Tetramitia</taxon>
        <taxon>Eutetramitia</taxon>
        <taxon>Vahlkampfiidae</taxon>
        <taxon>Naegleria</taxon>
    </lineage>
</organism>
<dbReference type="InParanoid" id="D2VIM7"/>
<dbReference type="GeneID" id="8861973"/>
<dbReference type="OMA" id="YKFGDWE"/>
<dbReference type="GO" id="GO:0005869">
    <property type="term" value="C:dynactin complex"/>
    <property type="evidence" value="ECO:0007669"/>
    <property type="project" value="InterPro"/>
</dbReference>
<dbReference type="KEGG" id="ngr:NAEGRDRAFT_68732"/>
<sequence>MTVPPGGAGGESFSEAMPTILLTPPKREPMPLRTPKSVSPALSNASTSSLFLSVNATPQGNNFAFPSPKGFNNLDTPNNLFLRKPSSAMQSKSVFEGLPGFKKCNQEQFEHHAPKDEKQQKKNPTKYSKDIEERSINAAKSYRFFEDSILRKPSLTIGQYKRNSVLYEADLKDYKRLNMVAAMSALEETPIEKYNRLKQEIEDFIGEMGRMSVENPKVKLVGENVAVYSEILEQSKELRQKLEVAKDTNTCCFLELNNKEDESTNQILSQIQSELDKALENQLNTLVSPQQQTPKLQKPKKETISQDSSRVLRLERRLAHLEKLVGTEDERRNVLLNDKNSSATTKKYASLETAINILEKKVNTIDPFFMQSLESRIKNILKDLENISTLEVVNSSSISFNGTKIENLYQRVRKWDELTKQVPMIVSRLQTLKIVHDEAIYFAGTVSKLKQQQEELSRLLDGNEKLLTNISTNFDDNLVTINKNIKLIQTRIENIKK</sequence>
<dbReference type="STRING" id="5762.D2VIM7"/>
<evidence type="ECO:0000313" key="4">
    <source>
        <dbReference type="EMBL" id="EFC43298.1"/>
    </source>
</evidence>
<dbReference type="Proteomes" id="UP000006671">
    <property type="component" value="Unassembled WGS sequence"/>
</dbReference>
<comment type="subcellular location">
    <subcellularLocation>
        <location evidence="1">Cytoplasm</location>
    </subcellularLocation>
</comment>
<protein>
    <submittedName>
        <fullName evidence="4">Uncharacterized protein AM19</fullName>
    </submittedName>
</protein>
<dbReference type="OrthoDB" id="4977at2759"/>
<reference evidence="4 5" key="1">
    <citation type="journal article" date="2010" name="Cell">
        <title>The genome of Naegleria gruberi illuminates early eukaryotic versatility.</title>
        <authorList>
            <person name="Fritz-Laylin L.K."/>
            <person name="Prochnik S.E."/>
            <person name="Ginger M.L."/>
            <person name="Dacks J.B."/>
            <person name="Carpenter M.L."/>
            <person name="Field M.C."/>
            <person name="Kuo A."/>
            <person name="Paredez A."/>
            <person name="Chapman J."/>
            <person name="Pham J."/>
            <person name="Shu S."/>
            <person name="Neupane R."/>
            <person name="Cipriano M."/>
            <person name="Mancuso J."/>
            <person name="Tu H."/>
            <person name="Salamov A."/>
            <person name="Lindquist E."/>
            <person name="Shapiro H."/>
            <person name="Lucas S."/>
            <person name="Grigoriev I.V."/>
            <person name="Cande W.Z."/>
            <person name="Fulton C."/>
            <person name="Rokhsar D.S."/>
            <person name="Dawson S.C."/>
        </authorList>
    </citation>
    <scope>NUCLEOTIDE SEQUENCE [LARGE SCALE GENOMIC DNA]</scope>
    <source>
        <strain evidence="4 5">NEG-M</strain>
    </source>
</reference>
<dbReference type="RefSeq" id="XP_002676042.1">
    <property type="nucleotide sequence ID" value="XM_002675996.1"/>
</dbReference>
<dbReference type="AlphaFoldDB" id="D2VIM7"/>
<gene>
    <name evidence="4" type="primary">AM19</name>
    <name evidence="4" type="ORF">NAEGRDRAFT_68732</name>
</gene>
<evidence type="ECO:0000313" key="5">
    <source>
        <dbReference type="Proteomes" id="UP000006671"/>
    </source>
</evidence>
<accession>D2VIM7</accession>
<dbReference type="eggNOG" id="KOG3958">
    <property type="taxonomic scope" value="Eukaryota"/>
</dbReference>
<dbReference type="PANTHER" id="PTHR15346">
    <property type="entry name" value="DYNACTIN SUBUNIT"/>
    <property type="match status" value="1"/>
</dbReference>
<keyword evidence="5" id="KW-1185">Reference proteome</keyword>
<dbReference type="GO" id="GO:0005737">
    <property type="term" value="C:cytoplasm"/>
    <property type="evidence" value="ECO:0007669"/>
    <property type="project" value="UniProtKB-SubCell"/>
</dbReference>
<feature type="region of interest" description="Disordered" evidence="3">
    <location>
        <begin position="22"/>
        <end position="41"/>
    </location>
</feature>
<evidence type="ECO:0000256" key="3">
    <source>
        <dbReference type="SAM" id="MobiDB-lite"/>
    </source>
</evidence>
<dbReference type="GO" id="GO:0007017">
    <property type="term" value="P:microtubule-based process"/>
    <property type="evidence" value="ECO:0007669"/>
    <property type="project" value="InterPro"/>
</dbReference>
<name>D2VIM7_NAEGR</name>